<name>A0A0F3GXZ3_9BACT</name>
<dbReference type="Gene3D" id="1.20.1270.180">
    <property type="match status" value="1"/>
</dbReference>
<dbReference type="EMBL" id="LACI01000959">
    <property type="protein sequence ID" value="KJU85578.1"/>
    <property type="molecule type" value="Genomic_DNA"/>
</dbReference>
<gene>
    <name evidence="2" type="ORF">MBAV_002226</name>
</gene>
<dbReference type="InterPro" id="IPR043136">
    <property type="entry name" value="B30.2/SPRY_sf"/>
</dbReference>
<dbReference type="Gene3D" id="2.60.120.920">
    <property type="match status" value="1"/>
</dbReference>
<evidence type="ECO:0000313" key="2">
    <source>
        <dbReference type="EMBL" id="KJU85578.1"/>
    </source>
</evidence>
<dbReference type="Pfam" id="PF07007">
    <property type="entry name" value="LprI"/>
    <property type="match status" value="1"/>
</dbReference>
<feature type="domain" description="Lysozyme inhibitor LprI-like N-terminal" evidence="1">
    <location>
        <begin position="22"/>
        <end position="110"/>
    </location>
</feature>
<evidence type="ECO:0000259" key="1">
    <source>
        <dbReference type="Pfam" id="PF07007"/>
    </source>
</evidence>
<organism evidence="2 3">
    <name type="scientific">Candidatus Magnetobacterium bavaricum</name>
    <dbReference type="NCBI Taxonomy" id="29290"/>
    <lineage>
        <taxon>Bacteria</taxon>
        <taxon>Pseudomonadati</taxon>
        <taxon>Nitrospirota</taxon>
        <taxon>Thermodesulfovibrionia</taxon>
        <taxon>Thermodesulfovibrionales</taxon>
        <taxon>Candidatus Magnetobacteriaceae</taxon>
        <taxon>Candidatus Magnetobacterium</taxon>
    </lineage>
</organism>
<comment type="caution">
    <text evidence="2">The sequence shown here is derived from an EMBL/GenBank/DDBJ whole genome shotgun (WGS) entry which is preliminary data.</text>
</comment>
<proteinExistence type="predicted"/>
<dbReference type="PANTHER" id="PTHR39176">
    <property type="entry name" value="PERIPLASMIC PROTEIN-RELATED"/>
    <property type="match status" value="1"/>
</dbReference>
<accession>A0A0F3GXZ3</accession>
<dbReference type="InterPro" id="IPR009739">
    <property type="entry name" value="LprI-like_N"/>
</dbReference>
<reference evidence="2 3" key="1">
    <citation type="submission" date="2015-02" db="EMBL/GenBank/DDBJ databases">
        <title>Single-cell genomics of uncultivated deep-branching MTB reveals a conserved set of magnetosome genes.</title>
        <authorList>
            <person name="Kolinko S."/>
            <person name="Richter M."/>
            <person name="Glockner F.O."/>
            <person name="Brachmann A."/>
            <person name="Schuler D."/>
        </authorList>
    </citation>
    <scope>NUCLEOTIDE SEQUENCE [LARGE SCALE GENOMIC DNA]</scope>
    <source>
        <strain evidence="2">TM-1</strain>
    </source>
</reference>
<evidence type="ECO:0000313" key="3">
    <source>
        <dbReference type="Proteomes" id="UP000033423"/>
    </source>
</evidence>
<protein>
    <submittedName>
        <fullName evidence="2">Protein containing DUF1311</fullName>
    </submittedName>
</protein>
<keyword evidence="3" id="KW-1185">Reference proteome</keyword>
<dbReference type="PANTHER" id="PTHR39176:SF1">
    <property type="entry name" value="PERIPLASMIC PROTEIN"/>
    <property type="match status" value="1"/>
</dbReference>
<sequence>MFAIALSAFESRADCISPKNEEEVKSCISNDLVESDKKINEVYKDLMKALDTGAQDALRKQQRAWLKTRDAQCKLDSKESDRQKWLQRIMADSQKTLCVVRFTNKRVNELEAYKADVKSMPPTSDDYEASANKADYYEITSKKSHNKGKWYFEVKYNRARIAKKEGNVVLNIVTSSPELNTGNTIYVRRKEVYDDSYANVGIGVDLDNGKVYIRENGNWIATPGSAQGIDIKLGRAYVARLEASAALNELIEDKSIEVNFGTAQFAYSMPDGYLPFVSR</sequence>
<dbReference type="AlphaFoldDB" id="A0A0F3GXZ3"/>
<dbReference type="Proteomes" id="UP000033423">
    <property type="component" value="Unassembled WGS sequence"/>
</dbReference>